<dbReference type="EMBL" id="QRDZ01000056">
    <property type="protein sequence ID" value="RED52715.1"/>
    <property type="molecule type" value="Genomic_DNA"/>
</dbReference>
<organism evidence="10 11">
    <name type="scientific">Cohnella phaseoli</name>
    <dbReference type="NCBI Taxonomy" id="456490"/>
    <lineage>
        <taxon>Bacteria</taxon>
        <taxon>Bacillati</taxon>
        <taxon>Bacillota</taxon>
        <taxon>Bacilli</taxon>
        <taxon>Bacillales</taxon>
        <taxon>Paenibacillaceae</taxon>
        <taxon>Cohnella</taxon>
    </lineage>
</organism>
<dbReference type="PANTHER" id="PTHR35789:SF1">
    <property type="entry name" value="SPORE GERMINATION PROTEIN B3"/>
    <property type="match status" value="1"/>
</dbReference>
<reference evidence="10 11" key="1">
    <citation type="submission" date="2018-07" db="EMBL/GenBank/DDBJ databases">
        <title>Genomic Encyclopedia of Type Strains, Phase III (KMG-III): the genomes of soil and plant-associated and newly described type strains.</title>
        <authorList>
            <person name="Whitman W."/>
        </authorList>
    </citation>
    <scope>NUCLEOTIDE SEQUENCE [LARGE SCALE GENOMIC DNA]</scope>
    <source>
        <strain evidence="10 11">CECT 7287</strain>
    </source>
</reference>
<evidence type="ECO:0000256" key="2">
    <source>
        <dbReference type="ARBA" id="ARBA00007886"/>
    </source>
</evidence>
<evidence type="ECO:0000259" key="9">
    <source>
        <dbReference type="Pfam" id="PF25198"/>
    </source>
</evidence>
<dbReference type="InterPro" id="IPR057336">
    <property type="entry name" value="GerAC_N"/>
</dbReference>
<dbReference type="Gene3D" id="3.30.300.210">
    <property type="entry name" value="Nutrient germinant receptor protein C, domain 3"/>
    <property type="match status" value="1"/>
</dbReference>
<dbReference type="NCBIfam" id="TIGR02887">
    <property type="entry name" value="spore_ger_x_C"/>
    <property type="match status" value="1"/>
</dbReference>
<dbReference type="RefSeq" id="WP_181918180.1">
    <property type="nucleotide sequence ID" value="NZ_QRDZ01000056.1"/>
</dbReference>
<accession>A0A3D9HTG2</accession>
<protein>
    <submittedName>
        <fullName evidence="10">Spore germination protein</fullName>
    </submittedName>
</protein>
<sequence>MSVFLRNALALTLLALLAGCWDRVEIEDRGFVVGSAIDEGENGAYELTFQFVVPSAMQGKSAGGGHPSAKAFQNVTASGMTLFKAARKMSNETSRPPYLEHNKIIIVSETLARSGKIQEVLDLFVRDPEMRRAAKVMISSGQAKKLLEIKPPIETLPVQYINSTSENPDKSESIVPPATMGLVHRFLLEDHGFAIPEISQRDDKVSLSGAAVFGSDKKMKGFLDGEETSAKNYFSGTIRAGALEIEMGGGLVLFEVKSASRKISAKVSDSKAPEFTVSVKVEGNIGESYSEVDLLDPQVIREVEHRVNDKIQALMYDVLNKLQKQYKADAIGLSDYLNENHYRAWQKIKNDWEGGEQLFSKCRVLVKVNTKMRIIGAIDRVRPKGE</sequence>
<proteinExistence type="inferred from homology"/>
<evidence type="ECO:0000256" key="1">
    <source>
        <dbReference type="ARBA" id="ARBA00004635"/>
    </source>
</evidence>
<comment type="subcellular location">
    <subcellularLocation>
        <location evidence="1">Membrane</location>
        <topology evidence="1">Lipid-anchor</topology>
    </subcellularLocation>
</comment>
<name>A0A3D9HTG2_9BACL</name>
<gene>
    <name evidence="10" type="ORF">DFP98_15610</name>
</gene>
<dbReference type="InterPro" id="IPR008844">
    <property type="entry name" value="Spore_GerAC-like"/>
</dbReference>
<feature type="domain" description="Spore germination protein N-terminal" evidence="9">
    <location>
        <begin position="22"/>
        <end position="199"/>
    </location>
</feature>
<evidence type="ECO:0000256" key="5">
    <source>
        <dbReference type="ARBA" id="ARBA00023136"/>
    </source>
</evidence>
<evidence type="ECO:0000313" key="10">
    <source>
        <dbReference type="EMBL" id="RED52715.1"/>
    </source>
</evidence>
<keyword evidence="5" id="KW-0472">Membrane</keyword>
<keyword evidence="3" id="KW-0309">Germination</keyword>
<dbReference type="GO" id="GO:0009847">
    <property type="term" value="P:spore germination"/>
    <property type="evidence" value="ECO:0007669"/>
    <property type="project" value="InterPro"/>
</dbReference>
<evidence type="ECO:0000256" key="6">
    <source>
        <dbReference type="ARBA" id="ARBA00023139"/>
    </source>
</evidence>
<keyword evidence="6" id="KW-0564">Palmitate</keyword>
<keyword evidence="7" id="KW-0449">Lipoprotein</keyword>
<keyword evidence="11" id="KW-1185">Reference proteome</keyword>
<dbReference type="InterPro" id="IPR038501">
    <property type="entry name" value="Spore_GerAC_C_sf"/>
</dbReference>
<comment type="caution">
    <text evidence="10">The sequence shown here is derived from an EMBL/GenBank/DDBJ whole genome shotgun (WGS) entry which is preliminary data.</text>
</comment>
<dbReference type="Proteomes" id="UP000256977">
    <property type="component" value="Unassembled WGS sequence"/>
</dbReference>
<dbReference type="Gene3D" id="6.20.190.10">
    <property type="entry name" value="Nutrient germinant receptor protein C, domain 1"/>
    <property type="match status" value="1"/>
</dbReference>
<dbReference type="AlphaFoldDB" id="A0A3D9HTG2"/>
<evidence type="ECO:0000256" key="7">
    <source>
        <dbReference type="ARBA" id="ARBA00023288"/>
    </source>
</evidence>
<evidence type="ECO:0000256" key="3">
    <source>
        <dbReference type="ARBA" id="ARBA00022544"/>
    </source>
</evidence>
<comment type="similarity">
    <text evidence="2">Belongs to the GerABKC lipoprotein family.</text>
</comment>
<evidence type="ECO:0000259" key="8">
    <source>
        <dbReference type="Pfam" id="PF05504"/>
    </source>
</evidence>
<dbReference type="Pfam" id="PF25198">
    <property type="entry name" value="Spore_GerAC_N"/>
    <property type="match status" value="1"/>
</dbReference>
<evidence type="ECO:0000313" key="11">
    <source>
        <dbReference type="Proteomes" id="UP000256977"/>
    </source>
</evidence>
<dbReference type="GO" id="GO:0016020">
    <property type="term" value="C:membrane"/>
    <property type="evidence" value="ECO:0007669"/>
    <property type="project" value="UniProtKB-SubCell"/>
</dbReference>
<evidence type="ECO:0000256" key="4">
    <source>
        <dbReference type="ARBA" id="ARBA00022729"/>
    </source>
</evidence>
<dbReference type="InterPro" id="IPR046953">
    <property type="entry name" value="Spore_GerAC-like_C"/>
</dbReference>
<dbReference type="PANTHER" id="PTHR35789">
    <property type="entry name" value="SPORE GERMINATION PROTEIN B3"/>
    <property type="match status" value="1"/>
</dbReference>
<keyword evidence="4" id="KW-0732">Signal</keyword>
<dbReference type="Pfam" id="PF05504">
    <property type="entry name" value="Spore_GerAC"/>
    <property type="match status" value="1"/>
</dbReference>
<dbReference type="PROSITE" id="PS51257">
    <property type="entry name" value="PROKAR_LIPOPROTEIN"/>
    <property type="match status" value="1"/>
</dbReference>
<feature type="domain" description="Spore germination GerAC-like C-terminal" evidence="8">
    <location>
        <begin position="208"/>
        <end position="375"/>
    </location>
</feature>